<reference evidence="3 4" key="1">
    <citation type="submission" date="2019-02" db="EMBL/GenBank/DDBJ databases">
        <title>Halonotius sp. a new haloqrchaeon isolated from saline water.</title>
        <authorList>
            <person name="Duran-Viseras A."/>
            <person name="Sanchez-Porro C."/>
            <person name="Ventosa A."/>
        </authorList>
    </citation>
    <scope>NUCLEOTIDE SEQUENCE [LARGE SCALE GENOMIC DNA]</scope>
    <source>
        <strain evidence="3 4">F9-27</strain>
    </source>
</reference>
<keyword evidence="1" id="KW-0472">Membrane</keyword>
<evidence type="ECO:0000313" key="4">
    <source>
        <dbReference type="Proteomes" id="UP000315385"/>
    </source>
</evidence>
<dbReference type="RefSeq" id="WP_142442451.1">
    <property type="nucleotide sequence ID" value="NZ_SESI01000001.1"/>
</dbReference>
<name>A0A544QQS2_9EURY</name>
<feature type="transmembrane region" description="Helical" evidence="1">
    <location>
        <begin position="12"/>
        <end position="38"/>
    </location>
</feature>
<sequence>MVDPSSSSDDRGVSPVIGVILMVALTVILATVLGTVVLDFASGVSEQPPQAAFDYEFDSADDNVTITHVSGDRIDSETIRITIGGDKAVSGTNSDFQGTDWEDSIRAGGGIEIGDHDVNGDISTGDTVRIIWENPSSSSANTIDSREWP</sequence>
<dbReference type="EMBL" id="SESI01000001">
    <property type="protein sequence ID" value="TQQ81797.1"/>
    <property type="molecule type" value="Genomic_DNA"/>
</dbReference>
<organism evidence="3 4">
    <name type="scientific">Halonotius roseus</name>
    <dbReference type="NCBI Taxonomy" id="2511997"/>
    <lineage>
        <taxon>Archaea</taxon>
        <taxon>Methanobacteriati</taxon>
        <taxon>Methanobacteriota</taxon>
        <taxon>Stenosarchaea group</taxon>
        <taxon>Halobacteria</taxon>
        <taxon>Halobacteriales</taxon>
        <taxon>Haloferacaceae</taxon>
        <taxon>Halonotius</taxon>
    </lineage>
</organism>
<feature type="domain" description="Archaeal Type IV pilin N-terminal" evidence="2">
    <location>
        <begin position="11"/>
        <end position="86"/>
    </location>
</feature>
<dbReference type="NCBIfam" id="TIGR02537">
    <property type="entry name" value="arch_flag_Nterm"/>
    <property type="match status" value="1"/>
</dbReference>
<protein>
    <submittedName>
        <fullName evidence="3">Type IV pilin</fullName>
    </submittedName>
</protein>
<dbReference type="PANTHER" id="PTHR38138">
    <property type="entry name" value="VNG6441H"/>
    <property type="match status" value="1"/>
</dbReference>
<dbReference type="Proteomes" id="UP000315385">
    <property type="component" value="Unassembled WGS sequence"/>
</dbReference>
<keyword evidence="1" id="KW-0812">Transmembrane</keyword>
<keyword evidence="4" id="KW-1185">Reference proteome</keyword>
<proteinExistence type="predicted"/>
<accession>A0A544QQS2</accession>
<dbReference type="OrthoDB" id="118020at2157"/>
<evidence type="ECO:0000256" key="1">
    <source>
        <dbReference type="SAM" id="Phobius"/>
    </source>
</evidence>
<evidence type="ECO:0000259" key="2">
    <source>
        <dbReference type="Pfam" id="PF07790"/>
    </source>
</evidence>
<dbReference type="InterPro" id="IPR013373">
    <property type="entry name" value="Flagellin/pilin_N_arc"/>
</dbReference>
<dbReference type="Pfam" id="PF07790">
    <property type="entry name" value="Pilin_N"/>
    <property type="match status" value="1"/>
</dbReference>
<gene>
    <name evidence="3" type="ORF">EWF95_02355</name>
</gene>
<keyword evidence="1" id="KW-1133">Transmembrane helix</keyword>
<dbReference type="PANTHER" id="PTHR38138:SF1">
    <property type="entry name" value="ARCHAEAL TYPE IV PILIN N-TERMINAL DOMAIN-CONTAINING PROTEIN"/>
    <property type="match status" value="1"/>
</dbReference>
<dbReference type="InterPro" id="IPR012859">
    <property type="entry name" value="Pilin_N_archaeal"/>
</dbReference>
<comment type="caution">
    <text evidence="3">The sequence shown here is derived from an EMBL/GenBank/DDBJ whole genome shotgun (WGS) entry which is preliminary data.</text>
</comment>
<dbReference type="AlphaFoldDB" id="A0A544QQS2"/>
<evidence type="ECO:0000313" key="3">
    <source>
        <dbReference type="EMBL" id="TQQ81797.1"/>
    </source>
</evidence>